<name>A0A914YG76_9BILA</name>
<sequence length="182" mass="20627">MNSIFPLIFGRLGGGLSPFNARISISHPFEPVQAIKLSTFKCKKVKVTLKIDANAFYDFKVEPFDGKEADGTDLCEQFDKLNILKAVEKAPFSPRKVKIIFSRHECRLVFTCDNGCTHDIPDVDGLEKTPIYISFIEETPVFGKVAKIAFRRKPEFVVYVPLQVLMPKIQNGDLKFPKKMNL</sequence>
<keyword evidence="1" id="KW-1185">Reference proteome</keyword>
<proteinExistence type="predicted"/>
<dbReference type="Proteomes" id="UP000887577">
    <property type="component" value="Unplaced"/>
</dbReference>
<evidence type="ECO:0000313" key="2">
    <source>
        <dbReference type="WBParaSite" id="PSU_v2.g19302.t1"/>
    </source>
</evidence>
<evidence type="ECO:0000313" key="1">
    <source>
        <dbReference type="Proteomes" id="UP000887577"/>
    </source>
</evidence>
<organism evidence="1 2">
    <name type="scientific">Panagrolaimus superbus</name>
    <dbReference type="NCBI Taxonomy" id="310955"/>
    <lineage>
        <taxon>Eukaryota</taxon>
        <taxon>Metazoa</taxon>
        <taxon>Ecdysozoa</taxon>
        <taxon>Nematoda</taxon>
        <taxon>Chromadorea</taxon>
        <taxon>Rhabditida</taxon>
        <taxon>Tylenchina</taxon>
        <taxon>Panagrolaimomorpha</taxon>
        <taxon>Panagrolaimoidea</taxon>
        <taxon>Panagrolaimidae</taxon>
        <taxon>Panagrolaimus</taxon>
    </lineage>
</organism>
<dbReference type="WBParaSite" id="PSU_v2.g19302.t1">
    <property type="protein sequence ID" value="PSU_v2.g19302.t1"/>
    <property type="gene ID" value="PSU_v2.g19302"/>
</dbReference>
<accession>A0A914YG76</accession>
<dbReference type="AlphaFoldDB" id="A0A914YG76"/>
<reference evidence="2" key="1">
    <citation type="submission" date="2022-11" db="UniProtKB">
        <authorList>
            <consortium name="WormBaseParasite"/>
        </authorList>
    </citation>
    <scope>IDENTIFICATION</scope>
</reference>
<protein>
    <submittedName>
        <fullName evidence="2">Uncharacterized protein</fullName>
    </submittedName>
</protein>